<dbReference type="InParanoid" id="F8QBY6"/>
<reference evidence="2" key="1">
    <citation type="journal article" date="2011" name="Science">
        <title>The plant cell wall-decomposing machinery underlies the functional diversity of forest fungi.</title>
        <authorList>
            <person name="Eastwood D.C."/>
            <person name="Floudas D."/>
            <person name="Binder M."/>
            <person name="Majcherczyk A."/>
            <person name="Schneider P."/>
            <person name="Aerts A."/>
            <person name="Asiegbu F.O."/>
            <person name="Baker S.E."/>
            <person name="Barry K."/>
            <person name="Bendiksby M."/>
            <person name="Blumentritt M."/>
            <person name="Coutinho P.M."/>
            <person name="Cullen D."/>
            <person name="de Vries R.P."/>
            <person name="Gathman A."/>
            <person name="Goodell B."/>
            <person name="Henrissat B."/>
            <person name="Ihrmark K."/>
            <person name="Kauserud H."/>
            <person name="Kohler A."/>
            <person name="LaButti K."/>
            <person name="Lapidus A."/>
            <person name="Lavin J.L."/>
            <person name="Lee Y.-H."/>
            <person name="Lindquist E."/>
            <person name="Lilly W."/>
            <person name="Lucas S."/>
            <person name="Morin E."/>
            <person name="Murat C."/>
            <person name="Oguiza J.A."/>
            <person name="Park J."/>
            <person name="Pisabarro A.G."/>
            <person name="Riley R."/>
            <person name="Rosling A."/>
            <person name="Salamov A."/>
            <person name="Schmidt O."/>
            <person name="Schmutz J."/>
            <person name="Skrede I."/>
            <person name="Stenlid J."/>
            <person name="Wiebenga A."/>
            <person name="Xie X."/>
            <person name="Kuees U."/>
            <person name="Hibbett D.S."/>
            <person name="Hoffmeister D."/>
            <person name="Hoegberg N."/>
            <person name="Martin F."/>
            <person name="Grigoriev I.V."/>
            <person name="Watkinson S.C."/>
        </authorList>
    </citation>
    <scope>NUCLEOTIDE SEQUENCE [LARGE SCALE GENOMIC DNA]</scope>
    <source>
        <strain evidence="2">strain S7.3</strain>
    </source>
</reference>
<evidence type="ECO:0000313" key="1">
    <source>
        <dbReference type="EMBL" id="EGN94105.1"/>
    </source>
</evidence>
<keyword evidence="2" id="KW-1185">Reference proteome</keyword>
<evidence type="ECO:0000313" key="2">
    <source>
        <dbReference type="Proteomes" id="UP000008063"/>
    </source>
</evidence>
<gene>
    <name evidence="1" type="ORF">SERLA73DRAFT_171606</name>
</gene>
<dbReference type="EMBL" id="GL945489">
    <property type="protein sequence ID" value="EGN94105.1"/>
    <property type="molecule type" value="Genomic_DNA"/>
</dbReference>
<dbReference type="AlphaFoldDB" id="F8QBY6"/>
<organism evidence="2">
    <name type="scientific">Serpula lacrymans var. lacrymans (strain S7.3)</name>
    <name type="common">Dry rot fungus</name>
    <dbReference type="NCBI Taxonomy" id="936435"/>
    <lineage>
        <taxon>Eukaryota</taxon>
        <taxon>Fungi</taxon>
        <taxon>Dikarya</taxon>
        <taxon>Basidiomycota</taxon>
        <taxon>Agaricomycotina</taxon>
        <taxon>Agaricomycetes</taxon>
        <taxon>Agaricomycetidae</taxon>
        <taxon>Boletales</taxon>
        <taxon>Coniophorineae</taxon>
        <taxon>Serpulaceae</taxon>
        <taxon>Serpula</taxon>
    </lineage>
</organism>
<accession>F8QBY6</accession>
<name>F8QBY6_SERL3</name>
<dbReference type="Proteomes" id="UP000008063">
    <property type="component" value="Unassembled WGS sequence"/>
</dbReference>
<proteinExistence type="predicted"/>
<protein>
    <submittedName>
        <fullName evidence="1">Uncharacterized protein</fullName>
    </submittedName>
</protein>
<sequence length="68" mass="7912">MVRLRRGGPLRLSETRWTDDYLVRTVKTPDGGTRRKCRQVDRLWSFGPVSQKSRFATDDPTFGSKKKL</sequence>
<dbReference type="HOGENOM" id="CLU_2795522_0_0_1"/>